<dbReference type="OrthoDB" id="9809963at2"/>
<reference evidence="1 2" key="1">
    <citation type="submission" date="2006-10" db="EMBL/GenBank/DDBJ databases">
        <title>Complete sequence of chromosome of Pelobacter propionicus DSM 2379.</title>
        <authorList>
            <consortium name="US DOE Joint Genome Institute"/>
            <person name="Copeland A."/>
            <person name="Lucas S."/>
            <person name="Lapidus A."/>
            <person name="Barry K."/>
            <person name="Detter J.C."/>
            <person name="Glavina del Rio T."/>
            <person name="Hammon N."/>
            <person name="Israni S."/>
            <person name="Dalin E."/>
            <person name="Tice H."/>
            <person name="Pitluck S."/>
            <person name="Saunders E."/>
            <person name="Brettin T."/>
            <person name="Bruce D."/>
            <person name="Han C."/>
            <person name="Tapia R."/>
            <person name="Schmutz J."/>
            <person name="Larimer F."/>
            <person name="Land M."/>
            <person name="Hauser L."/>
            <person name="Kyrpides N."/>
            <person name="Kim E."/>
            <person name="Lovley D."/>
            <person name="Richardson P."/>
        </authorList>
    </citation>
    <scope>NUCLEOTIDE SEQUENCE [LARGE SCALE GENOMIC DNA]</scope>
    <source>
        <strain evidence="2">DSM 2379 / NBRC 103807 / OttBd1</strain>
    </source>
</reference>
<dbReference type="Pfam" id="PF10865">
    <property type="entry name" value="DUF2703"/>
    <property type="match status" value="1"/>
</dbReference>
<dbReference type="KEGG" id="ppd:Ppro_1646"/>
<evidence type="ECO:0000313" key="2">
    <source>
        <dbReference type="Proteomes" id="UP000006732"/>
    </source>
</evidence>
<dbReference type="eggNOG" id="COG4273">
    <property type="taxonomic scope" value="Bacteria"/>
</dbReference>
<dbReference type="AlphaFoldDB" id="A1APJ0"/>
<dbReference type="RefSeq" id="WP_011735538.1">
    <property type="nucleotide sequence ID" value="NC_008609.1"/>
</dbReference>
<protein>
    <submittedName>
        <fullName evidence="1">Conserved hypothetical cytosolic protein</fullName>
    </submittedName>
</protein>
<organism evidence="1 2">
    <name type="scientific">Pelobacter propionicus (strain DSM 2379 / NBRC 103807 / OttBd1)</name>
    <dbReference type="NCBI Taxonomy" id="338966"/>
    <lineage>
        <taxon>Bacteria</taxon>
        <taxon>Pseudomonadati</taxon>
        <taxon>Thermodesulfobacteriota</taxon>
        <taxon>Desulfuromonadia</taxon>
        <taxon>Desulfuromonadales</taxon>
        <taxon>Desulfuromonadaceae</taxon>
        <taxon>Pelobacter</taxon>
    </lineage>
</organism>
<dbReference type="InterPro" id="IPR021219">
    <property type="entry name" value="DUF2703"/>
</dbReference>
<keyword evidence="2" id="KW-1185">Reference proteome</keyword>
<sequence length="145" mass="16053">MMELRITWQRLVDDQGQTCDRCSATGDAVRSAVQMLREALAPLGIVVIAEERELSRTEFMRAPLESNRILIGDRVLEKWLGAETGQSCCCGPCGDEECRSVSFREQYYEAIPTELVLKAGLMAAAHLLPLPPGKAVVDDPHRRAP</sequence>
<evidence type="ECO:0000313" key="1">
    <source>
        <dbReference type="EMBL" id="ABK99260.1"/>
    </source>
</evidence>
<proteinExistence type="predicted"/>
<gene>
    <name evidence="1" type="ordered locus">Ppro_1646</name>
</gene>
<dbReference type="EMBL" id="CP000482">
    <property type="protein sequence ID" value="ABK99260.1"/>
    <property type="molecule type" value="Genomic_DNA"/>
</dbReference>
<dbReference type="Proteomes" id="UP000006732">
    <property type="component" value="Chromosome"/>
</dbReference>
<dbReference type="HOGENOM" id="CLU_155898_0_0_7"/>
<name>A1APJ0_PELPD</name>
<dbReference type="STRING" id="338966.Ppro_1646"/>
<accession>A1APJ0</accession>